<evidence type="ECO:0000256" key="1">
    <source>
        <dbReference type="SAM" id="MobiDB-lite"/>
    </source>
</evidence>
<evidence type="ECO:0000313" key="3">
    <source>
        <dbReference type="EMBL" id="BBY51048.1"/>
    </source>
</evidence>
<dbReference type="Pfam" id="PF08237">
    <property type="entry name" value="PE-PPE"/>
    <property type="match status" value="1"/>
</dbReference>
<dbReference type="InterPro" id="IPR013228">
    <property type="entry name" value="PE-PPE_C"/>
</dbReference>
<dbReference type="Proteomes" id="UP000467428">
    <property type="component" value="Chromosome"/>
</dbReference>
<organism evidence="3 4">
    <name type="scientific">Mycolicibacterium arabiense</name>
    <dbReference type="NCBI Taxonomy" id="1286181"/>
    <lineage>
        <taxon>Bacteria</taxon>
        <taxon>Bacillati</taxon>
        <taxon>Actinomycetota</taxon>
        <taxon>Actinomycetes</taxon>
        <taxon>Mycobacteriales</taxon>
        <taxon>Mycobacteriaceae</taxon>
        <taxon>Mycolicibacterium</taxon>
    </lineage>
</organism>
<evidence type="ECO:0000313" key="4">
    <source>
        <dbReference type="Proteomes" id="UP000467428"/>
    </source>
</evidence>
<keyword evidence="4" id="KW-1185">Reference proteome</keyword>
<evidence type="ECO:0000259" key="2">
    <source>
        <dbReference type="Pfam" id="PF08237"/>
    </source>
</evidence>
<feature type="region of interest" description="Disordered" evidence="1">
    <location>
        <begin position="327"/>
        <end position="464"/>
    </location>
</feature>
<feature type="compositionally biased region" description="Acidic residues" evidence="1">
    <location>
        <begin position="448"/>
        <end position="458"/>
    </location>
</feature>
<reference evidence="3 4" key="1">
    <citation type="journal article" date="2019" name="Emerg. Microbes Infect.">
        <title>Comprehensive subspecies identification of 175 nontuberculous mycobacteria species based on 7547 genomic profiles.</title>
        <authorList>
            <person name="Matsumoto Y."/>
            <person name="Kinjo T."/>
            <person name="Motooka D."/>
            <person name="Nabeya D."/>
            <person name="Jung N."/>
            <person name="Uechi K."/>
            <person name="Horii T."/>
            <person name="Iida T."/>
            <person name="Fujita J."/>
            <person name="Nakamura S."/>
        </authorList>
    </citation>
    <scope>NUCLEOTIDE SEQUENCE [LARGE SCALE GENOMIC DNA]</scope>
    <source>
        <strain evidence="3 4">JCM 18538</strain>
    </source>
</reference>
<dbReference type="Gene3D" id="3.40.50.1820">
    <property type="entry name" value="alpha/beta hydrolase"/>
    <property type="match status" value="1"/>
</dbReference>
<geneLocation type="plasmid" evidence="4">
    <name>pjcm18538 dna</name>
</geneLocation>
<dbReference type="KEGG" id="marz:MARA_45160"/>
<dbReference type="InterPro" id="IPR029058">
    <property type="entry name" value="AB_hydrolase_fold"/>
</dbReference>
<dbReference type="SUPFAM" id="SSF53474">
    <property type="entry name" value="alpha/beta-Hydrolases"/>
    <property type="match status" value="1"/>
</dbReference>
<protein>
    <recommendedName>
        <fullName evidence="2">PE-PPE domain-containing protein</fullName>
    </recommendedName>
</protein>
<feature type="domain" description="PE-PPE" evidence="2">
    <location>
        <begin position="65"/>
        <end position="281"/>
    </location>
</feature>
<gene>
    <name evidence="3" type="ORF">MARA_45160</name>
</gene>
<accession>A0A7I7S2C2</accession>
<sequence length="464" mass="47502">MCSTLVLGAGLTPSTPPVSSAVTLASTVIGAGGRSDVFGERVQAKLSGTVQPAGFGYAPVVYPANYDLAGSRDAGVPVMLAEISSRSAEAQLTAVGYSEGALVAERARRELQAIPVDAPPPTGPPPPTSQLTFVMIASPFAPNGGIFGRFPGLSIPFIIDPVAPSQPTRYHTTYHALEYDPIADFPAYFNPLSVLNSVFGIRYAHPDRHYNPIDPATAPKVTTTVVNSAGGIDTYVLYRNAHLPLLGPIREISANLGLTPLTRPLLAVIEPLLRLVVDMGYTDRTYATAGEHVPFSLITPPGKIIEALLGVPGALIRGVTDAVTGGAPAPTVRVSDSAPTTSALARSSAADTDETSTVATALDDEPATDAAPAATESDDGLRPTLVSDGNKVTPGGVDPGPATSVGSTDTAETVAPEPEAETTTPETSAPETRAPAPETPAEAPSTDDATDDATDDPANDAAAA</sequence>
<dbReference type="AlphaFoldDB" id="A0A7I7S2C2"/>
<feature type="compositionally biased region" description="Low complexity" evidence="1">
    <location>
        <begin position="410"/>
        <end position="447"/>
    </location>
</feature>
<name>A0A7I7S2C2_9MYCO</name>
<dbReference type="EMBL" id="AP022593">
    <property type="protein sequence ID" value="BBY51048.1"/>
    <property type="molecule type" value="Genomic_DNA"/>
</dbReference>
<proteinExistence type="predicted"/>